<evidence type="ECO:0000256" key="1">
    <source>
        <dbReference type="ARBA" id="ARBA00004651"/>
    </source>
</evidence>
<evidence type="ECO:0000256" key="6">
    <source>
        <dbReference type="SAM" id="Phobius"/>
    </source>
</evidence>
<evidence type="ECO:0000256" key="5">
    <source>
        <dbReference type="ARBA" id="ARBA00023136"/>
    </source>
</evidence>
<dbReference type="PANTHER" id="PTHR30294:SF38">
    <property type="entry name" value="TRANSPORT PERMEASE PROTEIN"/>
    <property type="match status" value="1"/>
</dbReference>
<dbReference type="InterPro" id="IPR013525">
    <property type="entry name" value="ABC2_TM"/>
</dbReference>
<keyword evidence="4 6" id="KW-1133">Transmembrane helix</keyword>
<dbReference type="Pfam" id="PF12698">
    <property type="entry name" value="ABC2_membrane_3"/>
    <property type="match status" value="1"/>
</dbReference>
<keyword evidence="2" id="KW-1003">Cell membrane</keyword>
<feature type="transmembrane region" description="Helical" evidence="6">
    <location>
        <begin position="21"/>
        <end position="39"/>
    </location>
</feature>
<evidence type="ECO:0000256" key="4">
    <source>
        <dbReference type="ARBA" id="ARBA00022989"/>
    </source>
</evidence>
<evidence type="ECO:0000313" key="8">
    <source>
        <dbReference type="EMBL" id="GEP24827.1"/>
    </source>
</evidence>
<sequence length="126" mass="14174">MRTAAMIKRVLTEMLRDKRTLALMFLAPLLILTLMYFLFQSNTDQTASLGVRNVDSTLVKAIKNNHIKFHQVSSNASAEQVIRDHDYAGLIAQKGNKITLTLQNSDQSKSAILKQSLQQAQVKLKM</sequence>
<dbReference type="EMBL" id="BKAB01000052">
    <property type="protein sequence ID" value="GEP24827.1"/>
    <property type="molecule type" value="Genomic_DNA"/>
</dbReference>
<evidence type="ECO:0000313" key="9">
    <source>
        <dbReference type="Proteomes" id="UP000321409"/>
    </source>
</evidence>
<reference evidence="8 9" key="1">
    <citation type="submission" date="2019-07" db="EMBL/GenBank/DDBJ databases">
        <title>Whole genome shotgun sequence of Lactobacillus diolivorans NBRC 107869.</title>
        <authorList>
            <person name="Hosoyama A."/>
            <person name="Uohara A."/>
            <person name="Ohji S."/>
            <person name="Ichikawa N."/>
        </authorList>
    </citation>
    <scope>NUCLEOTIDE SEQUENCE [LARGE SCALE GENOMIC DNA]</scope>
    <source>
        <strain evidence="8 9">NBRC 107869</strain>
    </source>
</reference>
<proteinExistence type="predicted"/>
<dbReference type="InterPro" id="IPR051449">
    <property type="entry name" value="ABC-2_transporter_component"/>
</dbReference>
<comment type="subcellular location">
    <subcellularLocation>
        <location evidence="1">Cell membrane</location>
        <topology evidence="1">Multi-pass membrane protein</topology>
    </subcellularLocation>
</comment>
<evidence type="ECO:0000259" key="7">
    <source>
        <dbReference type="Pfam" id="PF12698"/>
    </source>
</evidence>
<organism evidence="8 9">
    <name type="scientific">Lentilactobacillus diolivorans</name>
    <dbReference type="NCBI Taxonomy" id="179838"/>
    <lineage>
        <taxon>Bacteria</taxon>
        <taxon>Bacillati</taxon>
        <taxon>Bacillota</taxon>
        <taxon>Bacilli</taxon>
        <taxon>Lactobacillales</taxon>
        <taxon>Lactobacillaceae</taxon>
        <taxon>Lentilactobacillus</taxon>
    </lineage>
</organism>
<evidence type="ECO:0000256" key="2">
    <source>
        <dbReference type="ARBA" id="ARBA00022475"/>
    </source>
</evidence>
<protein>
    <recommendedName>
        <fullName evidence="7">ABC-2 type transporter transmembrane domain-containing protein</fullName>
    </recommendedName>
</protein>
<evidence type="ECO:0000256" key="3">
    <source>
        <dbReference type="ARBA" id="ARBA00022692"/>
    </source>
</evidence>
<keyword evidence="9" id="KW-1185">Reference proteome</keyword>
<feature type="domain" description="ABC-2 type transporter transmembrane" evidence="7">
    <location>
        <begin position="18"/>
        <end position="120"/>
    </location>
</feature>
<gene>
    <name evidence="8" type="ORF">LDI01_24200</name>
</gene>
<keyword evidence="3 6" id="KW-0812">Transmembrane</keyword>
<accession>A0ABQ0XFL1</accession>
<keyword evidence="5 6" id="KW-0472">Membrane</keyword>
<name>A0ABQ0XFL1_9LACO</name>
<comment type="caution">
    <text evidence="8">The sequence shown here is derived from an EMBL/GenBank/DDBJ whole genome shotgun (WGS) entry which is preliminary data.</text>
</comment>
<dbReference type="Proteomes" id="UP000321409">
    <property type="component" value="Unassembled WGS sequence"/>
</dbReference>
<dbReference type="PANTHER" id="PTHR30294">
    <property type="entry name" value="MEMBRANE COMPONENT OF ABC TRANSPORTER YHHJ-RELATED"/>
    <property type="match status" value="1"/>
</dbReference>